<dbReference type="SFLD" id="SFLDS00019">
    <property type="entry name" value="Glutathione_Transferase_(cytos"/>
    <property type="match status" value="1"/>
</dbReference>
<dbReference type="InterPro" id="IPR036282">
    <property type="entry name" value="Glutathione-S-Trfase_C_sf"/>
</dbReference>
<organism evidence="3 4">
    <name type="scientific">Apatococcus lobatus</name>
    <dbReference type="NCBI Taxonomy" id="904363"/>
    <lineage>
        <taxon>Eukaryota</taxon>
        <taxon>Viridiplantae</taxon>
        <taxon>Chlorophyta</taxon>
        <taxon>core chlorophytes</taxon>
        <taxon>Trebouxiophyceae</taxon>
        <taxon>Chlorellales</taxon>
        <taxon>Chlorellaceae</taxon>
        <taxon>Apatococcus</taxon>
    </lineage>
</organism>
<proteinExistence type="predicted"/>
<reference evidence="3 4" key="1">
    <citation type="journal article" date="2024" name="Nat. Commun.">
        <title>Phylogenomics reveals the evolutionary origins of lichenization in chlorophyte algae.</title>
        <authorList>
            <person name="Puginier C."/>
            <person name="Libourel C."/>
            <person name="Otte J."/>
            <person name="Skaloud P."/>
            <person name="Haon M."/>
            <person name="Grisel S."/>
            <person name="Petersen M."/>
            <person name="Berrin J.G."/>
            <person name="Delaux P.M."/>
            <person name="Dal Grande F."/>
            <person name="Keller J."/>
        </authorList>
    </citation>
    <scope>NUCLEOTIDE SEQUENCE [LARGE SCALE GENOMIC DNA]</scope>
    <source>
        <strain evidence="3 4">SAG 2145</strain>
    </source>
</reference>
<dbReference type="InterPro" id="IPR010987">
    <property type="entry name" value="Glutathione-S-Trfase_C-like"/>
</dbReference>
<evidence type="ECO:0000313" key="3">
    <source>
        <dbReference type="EMBL" id="KAK9825039.1"/>
    </source>
</evidence>
<feature type="domain" description="GST N-terminal" evidence="1">
    <location>
        <begin position="38"/>
        <end position="132"/>
    </location>
</feature>
<dbReference type="Gene3D" id="3.40.30.10">
    <property type="entry name" value="Glutaredoxin"/>
    <property type="match status" value="1"/>
</dbReference>
<sequence length="286" mass="32240">MLGSRRVLASKVYGPLTAARRPLSAQRFVRTMAQYRPDKPTVIDLPVSNNGARVSTVSFFADLEVRWIIYKKGLEQQYAIVSPKEIGGFKSDIHMALHPLGKVPCLGTPDGLCLAESEVLVQYIADKHKGVGPSLEASTPEKRALAHQAVRFQDLYILNIFASMYRKMDKEPRAEQIGQINTQLDNLEKLVVGPYVVGDELTTADGSLLPNLCWMNYILPQLFGWENVFKNRPKLAACWQTIQQDEAASKVIAELHEALDNWKNNGRWKDVGVLEHVKDKSFQWSY</sequence>
<dbReference type="Gene3D" id="1.20.1050.10">
    <property type="match status" value="1"/>
</dbReference>
<evidence type="ECO:0000259" key="1">
    <source>
        <dbReference type="PROSITE" id="PS50404"/>
    </source>
</evidence>
<name>A0AAW1QUY9_9CHLO</name>
<accession>A0AAW1QUY9</accession>
<dbReference type="PANTHER" id="PTHR43968">
    <property type="match status" value="1"/>
</dbReference>
<dbReference type="EMBL" id="JALJOS010000026">
    <property type="protein sequence ID" value="KAK9825039.1"/>
    <property type="molecule type" value="Genomic_DNA"/>
</dbReference>
<dbReference type="Proteomes" id="UP001438707">
    <property type="component" value="Unassembled WGS sequence"/>
</dbReference>
<gene>
    <name evidence="3" type="ORF">WJX74_002766</name>
</gene>
<evidence type="ECO:0008006" key="5">
    <source>
        <dbReference type="Google" id="ProtNLM"/>
    </source>
</evidence>
<dbReference type="PROSITE" id="PS50404">
    <property type="entry name" value="GST_NTER"/>
    <property type="match status" value="1"/>
</dbReference>
<dbReference type="GO" id="GO:0005737">
    <property type="term" value="C:cytoplasm"/>
    <property type="evidence" value="ECO:0007669"/>
    <property type="project" value="TreeGrafter"/>
</dbReference>
<dbReference type="InterPro" id="IPR004045">
    <property type="entry name" value="Glutathione_S-Trfase_N"/>
</dbReference>
<keyword evidence="4" id="KW-1185">Reference proteome</keyword>
<evidence type="ECO:0000313" key="4">
    <source>
        <dbReference type="Proteomes" id="UP001438707"/>
    </source>
</evidence>
<dbReference type="PANTHER" id="PTHR43968:SF6">
    <property type="entry name" value="GLUTATHIONE S-TRANSFERASE OMEGA"/>
    <property type="match status" value="1"/>
</dbReference>
<dbReference type="InterPro" id="IPR036249">
    <property type="entry name" value="Thioredoxin-like_sf"/>
</dbReference>
<dbReference type="AlphaFoldDB" id="A0AAW1QUY9"/>
<dbReference type="SUPFAM" id="SSF52833">
    <property type="entry name" value="Thioredoxin-like"/>
    <property type="match status" value="1"/>
</dbReference>
<protein>
    <recommendedName>
        <fullName evidence="5">Glutathione S-transferase</fullName>
    </recommendedName>
</protein>
<dbReference type="Pfam" id="PF14497">
    <property type="entry name" value="GST_C_3"/>
    <property type="match status" value="1"/>
</dbReference>
<comment type="caution">
    <text evidence="3">The sequence shown here is derived from an EMBL/GenBank/DDBJ whole genome shotgun (WGS) entry which is preliminary data.</text>
</comment>
<dbReference type="InterPro" id="IPR004046">
    <property type="entry name" value="GST_C"/>
</dbReference>
<dbReference type="PROSITE" id="PS50405">
    <property type="entry name" value="GST_CTER"/>
    <property type="match status" value="1"/>
</dbReference>
<evidence type="ECO:0000259" key="2">
    <source>
        <dbReference type="PROSITE" id="PS50405"/>
    </source>
</evidence>
<dbReference type="InterPro" id="IPR050983">
    <property type="entry name" value="GST_Omega/HSP26"/>
</dbReference>
<dbReference type="Pfam" id="PF13409">
    <property type="entry name" value="GST_N_2"/>
    <property type="match status" value="1"/>
</dbReference>
<feature type="domain" description="GST C-terminal" evidence="2">
    <location>
        <begin position="139"/>
        <end position="273"/>
    </location>
</feature>
<dbReference type="InterPro" id="IPR040079">
    <property type="entry name" value="Glutathione_S-Trfase"/>
</dbReference>
<dbReference type="SUPFAM" id="SSF47616">
    <property type="entry name" value="GST C-terminal domain-like"/>
    <property type="match status" value="1"/>
</dbReference>